<proteinExistence type="predicted"/>
<dbReference type="InterPro" id="IPR052346">
    <property type="entry name" value="O-mannosyl-transferase_TMTC"/>
</dbReference>
<dbReference type="Proteomes" id="UP001548189">
    <property type="component" value="Unassembled WGS sequence"/>
</dbReference>
<evidence type="ECO:0000313" key="1">
    <source>
        <dbReference type="EMBL" id="MET1254647.1"/>
    </source>
</evidence>
<comment type="caution">
    <text evidence="1">The sequence shown here is derived from an EMBL/GenBank/DDBJ whole genome shotgun (WGS) entry which is preliminary data.</text>
</comment>
<dbReference type="SUPFAM" id="SSF48452">
    <property type="entry name" value="TPR-like"/>
    <property type="match status" value="1"/>
</dbReference>
<name>A0ABV2BSU9_9GAMM</name>
<accession>A0ABV2BSU9</accession>
<dbReference type="InterPro" id="IPR019734">
    <property type="entry name" value="TPR_rpt"/>
</dbReference>
<evidence type="ECO:0000313" key="2">
    <source>
        <dbReference type="Proteomes" id="UP001548189"/>
    </source>
</evidence>
<gene>
    <name evidence="1" type="ORF">ABVT43_05870</name>
</gene>
<dbReference type="PANTHER" id="PTHR44227:SF3">
    <property type="entry name" value="PROTEIN O-MANNOSYL-TRANSFERASE TMTC4"/>
    <property type="match status" value="1"/>
</dbReference>
<protein>
    <submittedName>
        <fullName evidence="1">Uncharacterized protein</fullName>
    </submittedName>
</protein>
<dbReference type="InterPro" id="IPR011990">
    <property type="entry name" value="TPR-like_helical_dom_sf"/>
</dbReference>
<dbReference type="SMART" id="SM00028">
    <property type="entry name" value="TPR"/>
    <property type="match status" value="2"/>
</dbReference>
<organism evidence="1 2">
    <name type="scientific">Aliikangiella maris</name>
    <dbReference type="NCBI Taxonomy" id="3162458"/>
    <lineage>
        <taxon>Bacteria</taxon>
        <taxon>Pseudomonadati</taxon>
        <taxon>Pseudomonadota</taxon>
        <taxon>Gammaproteobacteria</taxon>
        <taxon>Oceanospirillales</taxon>
        <taxon>Pleioneaceae</taxon>
        <taxon>Aliikangiella</taxon>
    </lineage>
</organism>
<sequence length="638" mass="73757">MTNYFHRNSFTYLYLFLVCFVSGIIFWQGTSGSFLFDDFATLSELKLVTNFQTFTQYVLSGITGPTGRPISLLVLAFNSDAWPSSPQTFIITNIVIHLINTVLVFFVVRQITKLTPYKDQRLIFALLTATIWSILPNHVSTVIYIVQIMTMLATLFGLLSILFTVKYILSVERQTPNLIFWLISLFFLVLGVLSKENAITILVVNYCCFFLLSPSKKHYLQFQVIKLINSSFVLILFCYLASFIFTAEADYRYRDFTLWERLLTQSNLFIKHFSYFLFPRPVTTGLFNDQIMIVQSTFEYAIAISIGIIIILLNCFCIYRLVKHRCYFSFCLLFFFACHLVESTVIALELYYEHRNYLPYIGLSAALAYLLIRLFKYQKNLAAIVILIVISSNLYCLYQRADLWGKPLKAAAFWAQLNPNSIRAQENAAVKFSKVYQYEQAIYYLKKAYELEKSPFILLNAINLACKGNFILNDITVSPGVFKTTSPSNRDWYVALETVTLHTTSKCLSFSLGELKTMINNMIDNPYNQSDAKQQKYLHLRALLYLKEKNVNLAINDFSSALLLIPKPDILLLHSATLATNGFCEQAINYLENNQEILFKLNEREKLIDWLYPSQNEIVEYQQRLKRNCSKEESLTNT</sequence>
<dbReference type="EMBL" id="JBEVCJ010000005">
    <property type="protein sequence ID" value="MET1254647.1"/>
    <property type="molecule type" value="Genomic_DNA"/>
</dbReference>
<reference evidence="1 2" key="1">
    <citation type="submission" date="2024-06" db="EMBL/GenBank/DDBJ databases">
        <authorList>
            <person name="Li F."/>
        </authorList>
    </citation>
    <scope>NUCLEOTIDE SEQUENCE [LARGE SCALE GENOMIC DNA]</scope>
    <source>
        <strain evidence="1 2">GXAS 311</strain>
    </source>
</reference>
<keyword evidence="2" id="KW-1185">Reference proteome</keyword>
<dbReference type="PANTHER" id="PTHR44227">
    <property type="match status" value="1"/>
</dbReference>